<proteinExistence type="predicted"/>
<name>A0A0G0Y4M3_9BACT</name>
<sequence>MQQDTKNPHPLTRRRGTAIATDLEMGKTYYVTSYRGLIQIVSASNPDHPFPKGENSIPVLVLLRGGRIVTAERYQGHKGPNVIIEERRFDEREQEQIIRPFVERLLSEGKSFITQTDGEDDPCILLWSLFFRSSH</sequence>
<evidence type="ECO:0000313" key="1">
    <source>
        <dbReference type="EMBL" id="KKS31602.1"/>
    </source>
</evidence>
<gene>
    <name evidence="1" type="ORF">UU93_C0016G0004</name>
</gene>
<comment type="caution">
    <text evidence="1">The sequence shown here is derived from an EMBL/GenBank/DDBJ whole genome shotgun (WGS) entry which is preliminary data.</text>
</comment>
<reference evidence="1 2" key="1">
    <citation type="journal article" date="2015" name="Nature">
        <title>rRNA introns, odd ribosomes, and small enigmatic genomes across a large radiation of phyla.</title>
        <authorList>
            <person name="Brown C.T."/>
            <person name="Hug L.A."/>
            <person name="Thomas B.C."/>
            <person name="Sharon I."/>
            <person name="Castelle C.J."/>
            <person name="Singh A."/>
            <person name="Wilkins M.J."/>
            <person name="Williams K.H."/>
            <person name="Banfield J.F."/>
        </authorList>
    </citation>
    <scope>NUCLEOTIDE SEQUENCE [LARGE SCALE GENOMIC DNA]</scope>
</reference>
<protein>
    <submittedName>
        <fullName evidence="1">Uncharacterized protein</fullName>
    </submittedName>
</protein>
<dbReference type="Proteomes" id="UP000034160">
    <property type="component" value="Unassembled WGS sequence"/>
</dbReference>
<dbReference type="STRING" id="1618356.UU93_C0016G0004"/>
<dbReference type="EMBL" id="LCCN01000016">
    <property type="protein sequence ID" value="KKS31602.1"/>
    <property type="molecule type" value="Genomic_DNA"/>
</dbReference>
<dbReference type="AlphaFoldDB" id="A0A0G0Y4M3"/>
<accession>A0A0G0Y4M3</accession>
<evidence type="ECO:0000313" key="2">
    <source>
        <dbReference type="Proteomes" id="UP000034160"/>
    </source>
</evidence>
<organism evidence="1 2">
    <name type="scientific">Candidatus Amesbacteria bacterium GW2011_GWA2_42_12</name>
    <dbReference type="NCBI Taxonomy" id="1618356"/>
    <lineage>
        <taxon>Bacteria</taxon>
        <taxon>Candidatus Amesiibacteriota</taxon>
    </lineage>
</organism>